<name>A0A5C3NGD0_9AGAM</name>
<organism evidence="3 4">
    <name type="scientific">Heliocybe sulcata</name>
    <dbReference type="NCBI Taxonomy" id="5364"/>
    <lineage>
        <taxon>Eukaryota</taxon>
        <taxon>Fungi</taxon>
        <taxon>Dikarya</taxon>
        <taxon>Basidiomycota</taxon>
        <taxon>Agaricomycotina</taxon>
        <taxon>Agaricomycetes</taxon>
        <taxon>Gloeophyllales</taxon>
        <taxon>Gloeophyllaceae</taxon>
        <taxon>Heliocybe</taxon>
    </lineage>
</organism>
<dbReference type="InterPro" id="IPR027268">
    <property type="entry name" value="Peptidase_M4/M1_CTD_sf"/>
</dbReference>
<dbReference type="Pfam" id="PF05299">
    <property type="entry name" value="Peptidase_M61"/>
    <property type="match status" value="1"/>
</dbReference>
<accession>A0A5C3NGD0</accession>
<dbReference type="InterPro" id="IPR036034">
    <property type="entry name" value="PDZ_sf"/>
</dbReference>
<gene>
    <name evidence="3" type="ORF">OE88DRAFT_1652543</name>
</gene>
<feature type="domain" description="Peptidase M61 catalytic" evidence="2">
    <location>
        <begin position="308"/>
        <end position="397"/>
    </location>
</feature>
<reference evidence="3 4" key="1">
    <citation type="journal article" date="2019" name="Nat. Ecol. Evol.">
        <title>Megaphylogeny resolves global patterns of mushroom evolution.</title>
        <authorList>
            <person name="Varga T."/>
            <person name="Krizsan K."/>
            <person name="Foldi C."/>
            <person name="Dima B."/>
            <person name="Sanchez-Garcia M."/>
            <person name="Sanchez-Ramirez S."/>
            <person name="Szollosi G.J."/>
            <person name="Szarkandi J.G."/>
            <person name="Papp V."/>
            <person name="Albert L."/>
            <person name="Andreopoulos W."/>
            <person name="Angelini C."/>
            <person name="Antonin V."/>
            <person name="Barry K.W."/>
            <person name="Bougher N.L."/>
            <person name="Buchanan P."/>
            <person name="Buyck B."/>
            <person name="Bense V."/>
            <person name="Catcheside P."/>
            <person name="Chovatia M."/>
            <person name="Cooper J."/>
            <person name="Damon W."/>
            <person name="Desjardin D."/>
            <person name="Finy P."/>
            <person name="Geml J."/>
            <person name="Haridas S."/>
            <person name="Hughes K."/>
            <person name="Justo A."/>
            <person name="Karasinski D."/>
            <person name="Kautmanova I."/>
            <person name="Kiss B."/>
            <person name="Kocsube S."/>
            <person name="Kotiranta H."/>
            <person name="LaButti K.M."/>
            <person name="Lechner B.E."/>
            <person name="Liimatainen K."/>
            <person name="Lipzen A."/>
            <person name="Lukacs Z."/>
            <person name="Mihaltcheva S."/>
            <person name="Morgado L.N."/>
            <person name="Niskanen T."/>
            <person name="Noordeloos M.E."/>
            <person name="Ohm R.A."/>
            <person name="Ortiz-Santana B."/>
            <person name="Ovrebo C."/>
            <person name="Racz N."/>
            <person name="Riley R."/>
            <person name="Savchenko A."/>
            <person name="Shiryaev A."/>
            <person name="Soop K."/>
            <person name="Spirin V."/>
            <person name="Szebenyi C."/>
            <person name="Tomsovsky M."/>
            <person name="Tulloss R.E."/>
            <person name="Uehling J."/>
            <person name="Grigoriev I.V."/>
            <person name="Vagvolgyi C."/>
            <person name="Papp T."/>
            <person name="Martin F.M."/>
            <person name="Miettinen O."/>
            <person name="Hibbett D.S."/>
            <person name="Nagy L.G."/>
        </authorList>
    </citation>
    <scope>NUCLEOTIDE SEQUENCE [LARGE SCALE GENOMIC DNA]</scope>
    <source>
        <strain evidence="3 4">OMC1185</strain>
    </source>
</reference>
<feature type="signal peptide" evidence="1">
    <location>
        <begin position="1"/>
        <end position="21"/>
    </location>
</feature>
<dbReference type="STRING" id="5364.A0A5C3NGD0"/>
<dbReference type="SUPFAM" id="SSF50156">
    <property type="entry name" value="PDZ domain-like"/>
    <property type="match status" value="1"/>
</dbReference>
<keyword evidence="1" id="KW-0732">Signal</keyword>
<sequence length="593" mass="67172">MRWLFTTTTLLIHLLPSLVQASRFEAPDDLPPALNLTLTPLYDASQNITSLDVRLVLENPNLAANDTLATALLQIGNVPCNQYSSDTIRASDDSGELALLVVNDDAHFTRLWLPQRDTHGSVTLQFTALPRSVDEHTPVGPRVDLRTNGEGILGTGTCFLPLPPDSGRKYDIHFSWGADSSPKGTSLVWTFGEGNYVRRLGTANVLAQSVYAAGPLKRVTSMLPPDESGRRREFGMYWFEEPASFNATEVALLVQSLFFKMAPFFEDSEDVYRVFVRKAPIGVGGSAYLRSFILEYDDVHIMEEDKLFNLIVHEMVHEWPRMQQSRKDLPEDPDSAWYEEGVADYYASLLPYRFGLHSDEEYLSDLNSEAHAYYTSPMVNLSMEEAARTAWLDGNAQRVPYYRGCMYLLKVDAQLRAATGGKKSVDDIMLELLRRKYRGEYYGIHAWLEWVERELGPVALADYDAMSRGYLIVPSKNAAGERFELVRADQERYELGFATDYLSKGVIRGLVPGSRAEKAGVRNGDKVLKGEMLWATAGELTKNMTLTVEREGEVLQFEYWPRSYEKVEAYQWTLKGEREEYDYVDFSSEQITM</sequence>
<protein>
    <recommendedName>
        <fullName evidence="2">Peptidase M61 catalytic domain-containing protein</fullName>
    </recommendedName>
</protein>
<dbReference type="Gene3D" id="1.10.390.10">
    <property type="entry name" value="Neutral Protease Domain 2"/>
    <property type="match status" value="1"/>
</dbReference>
<dbReference type="InterPro" id="IPR007963">
    <property type="entry name" value="Peptidase_M61_catalytic"/>
</dbReference>
<proteinExistence type="predicted"/>
<evidence type="ECO:0000256" key="1">
    <source>
        <dbReference type="SAM" id="SignalP"/>
    </source>
</evidence>
<feature type="chain" id="PRO_5022954785" description="Peptidase M61 catalytic domain-containing protein" evidence="1">
    <location>
        <begin position="22"/>
        <end position="593"/>
    </location>
</feature>
<evidence type="ECO:0000313" key="4">
    <source>
        <dbReference type="Proteomes" id="UP000305948"/>
    </source>
</evidence>
<dbReference type="OrthoDB" id="626167at2759"/>
<keyword evidence="4" id="KW-1185">Reference proteome</keyword>
<evidence type="ECO:0000313" key="3">
    <source>
        <dbReference type="EMBL" id="TFK55987.1"/>
    </source>
</evidence>
<dbReference type="AlphaFoldDB" id="A0A5C3NGD0"/>
<evidence type="ECO:0000259" key="2">
    <source>
        <dbReference type="Pfam" id="PF05299"/>
    </source>
</evidence>
<dbReference type="EMBL" id="ML213504">
    <property type="protein sequence ID" value="TFK55987.1"/>
    <property type="molecule type" value="Genomic_DNA"/>
</dbReference>
<dbReference type="Proteomes" id="UP000305948">
    <property type="component" value="Unassembled WGS sequence"/>
</dbReference>